<dbReference type="Proteomes" id="UP000025061">
    <property type="component" value="Unassembled WGS sequence"/>
</dbReference>
<protein>
    <recommendedName>
        <fullName evidence="3">EF-hand domain-containing protein</fullName>
    </recommendedName>
</protein>
<dbReference type="InterPro" id="IPR011992">
    <property type="entry name" value="EF-hand-dom_pair"/>
</dbReference>
<accession>A0A059FYK7</accession>
<name>A0A059FYK7_9PROT</name>
<dbReference type="PROSITE" id="PS50222">
    <property type="entry name" value="EF_HAND_2"/>
    <property type="match status" value="1"/>
</dbReference>
<evidence type="ECO:0000259" key="3">
    <source>
        <dbReference type="PROSITE" id="PS50222"/>
    </source>
</evidence>
<feature type="chain" id="PRO_5001578395" description="EF-hand domain-containing protein" evidence="2">
    <location>
        <begin position="21"/>
        <end position="205"/>
    </location>
</feature>
<feature type="compositionally biased region" description="Basic and acidic residues" evidence="1">
    <location>
        <begin position="179"/>
        <end position="188"/>
    </location>
</feature>
<evidence type="ECO:0000256" key="2">
    <source>
        <dbReference type="SAM" id="SignalP"/>
    </source>
</evidence>
<dbReference type="EMBL" id="ARYI01000003">
    <property type="protein sequence ID" value="KCZ95561.1"/>
    <property type="molecule type" value="Genomic_DNA"/>
</dbReference>
<feature type="domain" description="EF-hand" evidence="3">
    <location>
        <begin position="82"/>
        <end position="105"/>
    </location>
</feature>
<sequence length="205" mass="21599">MRTLIACLALSLALPFTAGASGDDAETKTAELTNEQLADAELADIDDIVRLPGQGAGQPDKMALPGGKAERLVPGGVLIVSFDANRDGVISQEELRTGITAAYQLADANGDGELTALEQQAWAAGMPVRDDTLANPVRFDPNLDRIVTYEEFYTVILQLAATYQDSAGDIAIASLAAPEKPEKEDRRLAQGGLARGELPPGGPQR</sequence>
<gene>
    <name evidence="4" type="ORF">HHI_05375</name>
</gene>
<keyword evidence="2" id="KW-0732">Signal</keyword>
<evidence type="ECO:0000256" key="1">
    <source>
        <dbReference type="SAM" id="MobiDB-lite"/>
    </source>
</evidence>
<dbReference type="GO" id="GO:0005509">
    <property type="term" value="F:calcium ion binding"/>
    <property type="evidence" value="ECO:0007669"/>
    <property type="project" value="InterPro"/>
</dbReference>
<keyword evidence="5" id="KW-1185">Reference proteome</keyword>
<dbReference type="AlphaFoldDB" id="A0A059FYK7"/>
<dbReference type="Pfam" id="PF13202">
    <property type="entry name" value="EF-hand_5"/>
    <property type="match status" value="1"/>
</dbReference>
<dbReference type="PATRIC" id="fig|1280951.3.peg.1086"/>
<feature type="signal peptide" evidence="2">
    <location>
        <begin position="1"/>
        <end position="20"/>
    </location>
</feature>
<dbReference type="RefSeq" id="WP_011645428.1">
    <property type="nucleotide sequence ID" value="NZ_ARYI01000003.1"/>
</dbReference>
<dbReference type="OrthoDB" id="7619587at2"/>
<dbReference type="Gene3D" id="1.10.238.10">
    <property type="entry name" value="EF-hand"/>
    <property type="match status" value="1"/>
</dbReference>
<evidence type="ECO:0000313" key="4">
    <source>
        <dbReference type="EMBL" id="KCZ95561.1"/>
    </source>
</evidence>
<proteinExistence type="predicted"/>
<dbReference type="InterPro" id="IPR018247">
    <property type="entry name" value="EF_Hand_1_Ca_BS"/>
</dbReference>
<feature type="region of interest" description="Disordered" evidence="1">
    <location>
        <begin position="178"/>
        <end position="205"/>
    </location>
</feature>
<dbReference type="InterPro" id="IPR002048">
    <property type="entry name" value="EF_hand_dom"/>
</dbReference>
<reference evidence="4 5" key="1">
    <citation type="submission" date="2013-04" db="EMBL/GenBank/DDBJ databases">
        <title>Hyphomonas hirschiana VP5 Genome Sequencing.</title>
        <authorList>
            <person name="Lai Q."/>
            <person name="Shao Z."/>
        </authorList>
    </citation>
    <scope>NUCLEOTIDE SEQUENCE [LARGE SCALE GENOMIC DNA]</scope>
    <source>
        <strain evidence="4 5">VP5</strain>
    </source>
</reference>
<dbReference type="SUPFAM" id="SSF47473">
    <property type="entry name" value="EF-hand"/>
    <property type="match status" value="1"/>
</dbReference>
<dbReference type="PROSITE" id="PS00018">
    <property type="entry name" value="EF_HAND_1"/>
    <property type="match status" value="1"/>
</dbReference>
<comment type="caution">
    <text evidence="4">The sequence shown here is derived from an EMBL/GenBank/DDBJ whole genome shotgun (WGS) entry which is preliminary data.</text>
</comment>
<organism evidence="4 5">
    <name type="scientific">Hyphomonas hirschiana VP5</name>
    <dbReference type="NCBI Taxonomy" id="1280951"/>
    <lineage>
        <taxon>Bacteria</taxon>
        <taxon>Pseudomonadati</taxon>
        <taxon>Pseudomonadota</taxon>
        <taxon>Alphaproteobacteria</taxon>
        <taxon>Hyphomonadales</taxon>
        <taxon>Hyphomonadaceae</taxon>
        <taxon>Hyphomonas</taxon>
    </lineage>
</organism>
<evidence type="ECO:0000313" key="5">
    <source>
        <dbReference type="Proteomes" id="UP000025061"/>
    </source>
</evidence>